<proteinExistence type="inferred from homology"/>
<dbReference type="OrthoDB" id="63946at2"/>
<dbReference type="InterPro" id="IPR033870">
    <property type="entry name" value="FatB"/>
</dbReference>
<name>A0A7X2CZY0_9LACT</name>
<dbReference type="GO" id="GO:1901678">
    <property type="term" value="P:iron coordination entity transport"/>
    <property type="evidence" value="ECO:0007669"/>
    <property type="project" value="UniProtKB-ARBA"/>
</dbReference>
<dbReference type="Proteomes" id="UP000439550">
    <property type="component" value="Unassembled WGS sequence"/>
</dbReference>
<evidence type="ECO:0000256" key="2">
    <source>
        <dbReference type="ARBA" id="ARBA00008814"/>
    </source>
</evidence>
<evidence type="ECO:0000259" key="6">
    <source>
        <dbReference type="PROSITE" id="PS50983"/>
    </source>
</evidence>
<comment type="caution">
    <text evidence="7">The sequence shown here is derived from an EMBL/GenBank/DDBJ whole genome shotgun (WGS) entry which is preliminary data.</text>
</comment>
<dbReference type="RefSeq" id="WP_153495062.1">
    <property type="nucleotide sequence ID" value="NZ_CAXYUY010000009.1"/>
</dbReference>
<keyword evidence="4 5" id="KW-0732">Signal</keyword>
<keyword evidence="3" id="KW-0813">Transport</keyword>
<dbReference type="PROSITE" id="PS50983">
    <property type="entry name" value="FE_B12_PBP"/>
    <property type="match status" value="1"/>
</dbReference>
<dbReference type="InterPro" id="IPR002491">
    <property type="entry name" value="ABC_transptr_periplasmic_BD"/>
</dbReference>
<feature type="chain" id="PRO_5039532991" evidence="5">
    <location>
        <begin position="24"/>
        <end position="317"/>
    </location>
</feature>
<dbReference type="PANTHER" id="PTHR30532">
    <property type="entry name" value="IRON III DICITRATE-BINDING PERIPLASMIC PROTEIN"/>
    <property type="match status" value="1"/>
</dbReference>
<reference evidence="7 8" key="1">
    <citation type="submission" date="2019-10" db="EMBL/GenBank/DDBJ databases">
        <authorList>
            <person name="Dong K."/>
        </authorList>
    </citation>
    <scope>NUCLEOTIDE SEQUENCE [LARGE SCALE GENOMIC DNA]</scope>
    <source>
        <strain evidence="7 8">DSM 28960</strain>
    </source>
</reference>
<organism evidence="7 8">
    <name type="scientific">Lactococcus hircilactis</name>
    <dbReference type="NCBI Taxonomy" id="1494462"/>
    <lineage>
        <taxon>Bacteria</taxon>
        <taxon>Bacillati</taxon>
        <taxon>Bacillota</taxon>
        <taxon>Bacilli</taxon>
        <taxon>Lactobacillales</taxon>
        <taxon>Streptococcaceae</taxon>
        <taxon>Lactococcus</taxon>
    </lineage>
</organism>
<evidence type="ECO:0000256" key="5">
    <source>
        <dbReference type="SAM" id="SignalP"/>
    </source>
</evidence>
<dbReference type="CDD" id="cd01140">
    <property type="entry name" value="FatB"/>
    <property type="match status" value="1"/>
</dbReference>
<feature type="signal peptide" evidence="5">
    <location>
        <begin position="1"/>
        <end position="23"/>
    </location>
</feature>
<dbReference type="GO" id="GO:0030288">
    <property type="term" value="C:outer membrane-bounded periplasmic space"/>
    <property type="evidence" value="ECO:0007669"/>
    <property type="project" value="TreeGrafter"/>
</dbReference>
<dbReference type="SUPFAM" id="SSF53807">
    <property type="entry name" value="Helical backbone' metal receptor"/>
    <property type="match status" value="1"/>
</dbReference>
<dbReference type="Gene3D" id="3.40.50.1980">
    <property type="entry name" value="Nitrogenase molybdenum iron protein domain"/>
    <property type="match status" value="2"/>
</dbReference>
<dbReference type="PANTHER" id="PTHR30532:SF28">
    <property type="entry name" value="PETROBACTIN-BINDING PROTEIN YCLQ"/>
    <property type="match status" value="1"/>
</dbReference>
<dbReference type="EMBL" id="WITJ01000002">
    <property type="protein sequence ID" value="MQW38693.1"/>
    <property type="molecule type" value="Genomic_DNA"/>
</dbReference>
<evidence type="ECO:0000256" key="4">
    <source>
        <dbReference type="ARBA" id="ARBA00022729"/>
    </source>
</evidence>
<protein>
    <submittedName>
        <fullName evidence="7">ABC transporter substrate-binding protein</fullName>
    </submittedName>
</protein>
<comment type="similarity">
    <text evidence="2">Belongs to the bacterial solute-binding protein 8 family.</text>
</comment>
<comment type="subcellular location">
    <subcellularLocation>
        <location evidence="1">Cell envelope</location>
    </subcellularLocation>
</comment>
<dbReference type="InterPro" id="IPR051313">
    <property type="entry name" value="Bact_iron-sidero_bind"/>
</dbReference>
<sequence>MKKLKIIATLTAMLFFSSLLVACAPTKKAQPSTQEPSTKTIKVTDASKNQLTVPLHPKKVVVFDNGSLDTIKALKESSSVVGVAQKNLPKYLDSFKAVASVGGLKEPDLEKINALKPDLIIISARQESFKAELEKIAPVLDLSIDPSKIWSSTQTNIMTLAQIYGKETQAKKQLNTLNTEIDAFKSKASKSNLNTLTLLFNEGQISAFAKGTRFAIINDTFGFKAIDDQIKPSTHGQSVSYEYVLEKNPDVIFVIDRTKAIGGDDTGSNLSKNELIKQTTASQKGKIIALDPGVWYLSGGGLESTQLMLNDVEKALK</sequence>
<feature type="domain" description="Fe/B12 periplasmic-binding" evidence="6">
    <location>
        <begin position="59"/>
        <end position="317"/>
    </location>
</feature>
<gene>
    <name evidence="7" type="ORF">GHI93_01845</name>
</gene>
<evidence type="ECO:0000313" key="7">
    <source>
        <dbReference type="EMBL" id="MQW38693.1"/>
    </source>
</evidence>
<dbReference type="Pfam" id="PF01497">
    <property type="entry name" value="Peripla_BP_2"/>
    <property type="match status" value="1"/>
</dbReference>
<evidence type="ECO:0000256" key="3">
    <source>
        <dbReference type="ARBA" id="ARBA00022448"/>
    </source>
</evidence>
<keyword evidence="8" id="KW-1185">Reference proteome</keyword>
<accession>A0A7X2CZY0</accession>
<dbReference type="PROSITE" id="PS51257">
    <property type="entry name" value="PROKAR_LIPOPROTEIN"/>
    <property type="match status" value="1"/>
</dbReference>
<dbReference type="AlphaFoldDB" id="A0A7X2CZY0"/>
<evidence type="ECO:0000256" key="1">
    <source>
        <dbReference type="ARBA" id="ARBA00004196"/>
    </source>
</evidence>
<evidence type="ECO:0000313" key="8">
    <source>
        <dbReference type="Proteomes" id="UP000439550"/>
    </source>
</evidence>